<reference evidence="11 12" key="2">
    <citation type="submission" date="2018-11" db="EMBL/GenBank/DDBJ databases">
        <authorList>
            <consortium name="Pathogen Informatics"/>
        </authorList>
    </citation>
    <scope>NUCLEOTIDE SEQUENCE [LARGE SCALE GENOMIC DNA]</scope>
</reference>
<keyword evidence="8 10" id="KW-0333">Golgi apparatus</keyword>
<evidence type="ECO:0000256" key="10">
    <source>
        <dbReference type="RuleBase" id="RU363063"/>
    </source>
</evidence>
<evidence type="ECO:0000313" key="11">
    <source>
        <dbReference type="EMBL" id="VDK37393.1"/>
    </source>
</evidence>
<dbReference type="GO" id="GO:0016758">
    <property type="term" value="F:hexosyltransferase activity"/>
    <property type="evidence" value="ECO:0007669"/>
    <property type="project" value="InterPro"/>
</dbReference>
<evidence type="ECO:0000313" key="12">
    <source>
        <dbReference type="Proteomes" id="UP000271098"/>
    </source>
</evidence>
<evidence type="ECO:0000256" key="1">
    <source>
        <dbReference type="ARBA" id="ARBA00004323"/>
    </source>
</evidence>
<reference evidence="13" key="1">
    <citation type="submission" date="2016-06" db="UniProtKB">
        <authorList>
            <consortium name="WormBaseParasite"/>
        </authorList>
    </citation>
    <scope>IDENTIFICATION</scope>
</reference>
<evidence type="ECO:0000256" key="3">
    <source>
        <dbReference type="ARBA" id="ARBA00022676"/>
    </source>
</evidence>
<keyword evidence="7" id="KW-1133">Transmembrane helix</keyword>
<dbReference type="PANTHER" id="PTHR11214:SF364">
    <property type="entry name" value="HEXOSYLTRANSFERASE"/>
    <property type="match status" value="1"/>
</dbReference>
<sequence>MGSVAIYQHSALQALMWLRFIDQFCPSAQYIIKMDDDVVGNIFALLQYLKKRVDTVSLLDSQMCIFCRVIRHRAVERRKTRKWYVTMEELPDKYYLNYCVGMAMVFTGDLPRTLLQAAQNERYFWIDDYFISGILAKKADAHLMDWKRKVIVDSEAGEKELIDGNIFFRLMSNMSQGQQLWERIQQEYFRRQLNESLQSTTISWHDHYYI</sequence>
<evidence type="ECO:0000256" key="6">
    <source>
        <dbReference type="ARBA" id="ARBA00022968"/>
    </source>
</evidence>
<dbReference type="WBParaSite" id="GPUH_0000301701-mRNA-1">
    <property type="protein sequence ID" value="GPUH_0000301701-mRNA-1"/>
    <property type="gene ID" value="GPUH_0000301701"/>
</dbReference>
<keyword evidence="5" id="KW-0812">Transmembrane</keyword>
<name>A0A183D2S1_9BILA</name>
<dbReference type="AlphaFoldDB" id="A0A183D2S1"/>
<keyword evidence="3 10" id="KW-0328">Glycosyltransferase</keyword>
<protein>
    <recommendedName>
        <fullName evidence="10">Hexosyltransferase</fullName>
        <ecNumber evidence="10">2.4.1.-</ecNumber>
    </recommendedName>
</protein>
<dbReference type="GO" id="GO:0000139">
    <property type="term" value="C:Golgi membrane"/>
    <property type="evidence" value="ECO:0007669"/>
    <property type="project" value="UniProtKB-SubCell"/>
</dbReference>
<dbReference type="PANTHER" id="PTHR11214">
    <property type="entry name" value="BETA-1,3-N-ACETYLGLUCOSAMINYLTRANSFERASE"/>
    <property type="match status" value="1"/>
</dbReference>
<gene>
    <name evidence="11" type="ORF">GPUH_LOCUS3010</name>
</gene>
<evidence type="ECO:0000256" key="9">
    <source>
        <dbReference type="ARBA" id="ARBA00023136"/>
    </source>
</evidence>
<evidence type="ECO:0000256" key="5">
    <source>
        <dbReference type="ARBA" id="ARBA00022692"/>
    </source>
</evidence>
<dbReference type="Pfam" id="PF01762">
    <property type="entry name" value="Galactosyl_T"/>
    <property type="match status" value="1"/>
</dbReference>
<evidence type="ECO:0000256" key="4">
    <source>
        <dbReference type="ARBA" id="ARBA00022679"/>
    </source>
</evidence>
<dbReference type="OrthoDB" id="6086505at2759"/>
<comment type="subcellular location">
    <subcellularLocation>
        <location evidence="1 10">Golgi apparatus membrane</location>
        <topology evidence="1 10">Single-pass type II membrane protein</topology>
    </subcellularLocation>
</comment>
<keyword evidence="12" id="KW-1185">Reference proteome</keyword>
<keyword evidence="9" id="KW-0472">Membrane</keyword>
<proteinExistence type="inferred from homology"/>
<dbReference type="Gene3D" id="3.90.550.50">
    <property type="match status" value="1"/>
</dbReference>
<evidence type="ECO:0000256" key="2">
    <source>
        <dbReference type="ARBA" id="ARBA00008661"/>
    </source>
</evidence>
<evidence type="ECO:0000313" key="13">
    <source>
        <dbReference type="WBParaSite" id="GPUH_0000301701-mRNA-1"/>
    </source>
</evidence>
<accession>A0A183D2S1</accession>
<evidence type="ECO:0000256" key="7">
    <source>
        <dbReference type="ARBA" id="ARBA00022989"/>
    </source>
</evidence>
<dbReference type="InterPro" id="IPR002659">
    <property type="entry name" value="Glyco_trans_31"/>
</dbReference>
<dbReference type="EC" id="2.4.1.-" evidence="10"/>
<keyword evidence="6" id="KW-0735">Signal-anchor</keyword>
<dbReference type="Proteomes" id="UP000271098">
    <property type="component" value="Unassembled WGS sequence"/>
</dbReference>
<dbReference type="EMBL" id="UYRT01004857">
    <property type="protein sequence ID" value="VDK37393.1"/>
    <property type="molecule type" value="Genomic_DNA"/>
</dbReference>
<keyword evidence="4" id="KW-0808">Transferase</keyword>
<dbReference type="GO" id="GO:0006493">
    <property type="term" value="P:protein O-linked glycosylation"/>
    <property type="evidence" value="ECO:0007669"/>
    <property type="project" value="TreeGrafter"/>
</dbReference>
<comment type="similarity">
    <text evidence="2 10">Belongs to the glycosyltransferase 31 family.</text>
</comment>
<organism evidence="13">
    <name type="scientific">Gongylonema pulchrum</name>
    <dbReference type="NCBI Taxonomy" id="637853"/>
    <lineage>
        <taxon>Eukaryota</taxon>
        <taxon>Metazoa</taxon>
        <taxon>Ecdysozoa</taxon>
        <taxon>Nematoda</taxon>
        <taxon>Chromadorea</taxon>
        <taxon>Rhabditida</taxon>
        <taxon>Spirurina</taxon>
        <taxon>Spiruromorpha</taxon>
        <taxon>Spiruroidea</taxon>
        <taxon>Gongylonematidae</taxon>
        <taxon>Gongylonema</taxon>
    </lineage>
</organism>
<evidence type="ECO:0000256" key="8">
    <source>
        <dbReference type="ARBA" id="ARBA00023034"/>
    </source>
</evidence>